<dbReference type="SUPFAM" id="SSF55383">
    <property type="entry name" value="Copper amine oxidase, domain N"/>
    <property type="match status" value="2"/>
</dbReference>
<dbReference type="EMBL" id="VSSQ01002896">
    <property type="protein sequence ID" value="MPM17972.1"/>
    <property type="molecule type" value="Genomic_DNA"/>
</dbReference>
<protein>
    <recommendedName>
        <fullName evidence="1">Copper amine oxidase-like N-terminal domain-containing protein</fullName>
    </recommendedName>
</protein>
<reference evidence="2" key="1">
    <citation type="submission" date="2019-08" db="EMBL/GenBank/DDBJ databases">
        <authorList>
            <person name="Kucharzyk K."/>
            <person name="Murdoch R.W."/>
            <person name="Higgins S."/>
            <person name="Loffler F."/>
        </authorList>
    </citation>
    <scope>NUCLEOTIDE SEQUENCE</scope>
</reference>
<proteinExistence type="predicted"/>
<gene>
    <name evidence="2" type="ORF">SDC9_64373</name>
</gene>
<sequence length="417" mass="47422">MKNVGKWLPVLIICIFGLGIWANAQDDISVTLNGRTLEFDQPPIMQDDRTLVPVRAICEALGADVYYIGENDHHYYTEVYVVKNDIKLCFVIDITGGSSVSKYTAKDFDEYFMAPRSDYHSELDVGIQIVNDRMLVPLRALGEGLGIDVVWDGNTHTVVLTCPQEFIDDINRDKTFFPERLRYINDEGVAPSTEADNTLPEFDEALPEAVRELAKEIYFAGSSTEAIYKVYQKFGMPEDEGVQGLPMPVWNLEKGKIRFVYYTGVTYEEGDRIWHLTKYEGRFGDTLICNLHIQSVIYDWTGYNLGTVYLKNDHTYVFKYYESVDSDLSDTQREAFFIDNRIGKWEIKFANGYSFDTDVARLDPYTKIADIIFTGSGGKTVSAEIMTTENPNIVFTSDTLKCEIGSHLIPTPFDLFS</sequence>
<accession>A0A644XP45</accession>
<dbReference type="Gene3D" id="3.30.457.10">
    <property type="entry name" value="Copper amine oxidase-like, N-terminal domain"/>
    <property type="match status" value="1"/>
</dbReference>
<dbReference type="Pfam" id="PF07833">
    <property type="entry name" value="Cu_amine_oxidN1"/>
    <property type="match status" value="1"/>
</dbReference>
<evidence type="ECO:0000259" key="1">
    <source>
        <dbReference type="Pfam" id="PF07833"/>
    </source>
</evidence>
<comment type="caution">
    <text evidence="2">The sequence shown here is derived from an EMBL/GenBank/DDBJ whole genome shotgun (WGS) entry which is preliminary data.</text>
</comment>
<dbReference type="AlphaFoldDB" id="A0A644XP45"/>
<dbReference type="InterPro" id="IPR036582">
    <property type="entry name" value="Mao_N_sf"/>
</dbReference>
<dbReference type="InterPro" id="IPR012854">
    <property type="entry name" value="Cu_amine_oxidase-like_N"/>
</dbReference>
<organism evidence="2">
    <name type="scientific">bioreactor metagenome</name>
    <dbReference type="NCBI Taxonomy" id="1076179"/>
    <lineage>
        <taxon>unclassified sequences</taxon>
        <taxon>metagenomes</taxon>
        <taxon>ecological metagenomes</taxon>
    </lineage>
</organism>
<name>A0A644XP45_9ZZZZ</name>
<feature type="domain" description="Copper amine oxidase-like N-terminal" evidence="1">
    <location>
        <begin position="32"/>
        <end position="159"/>
    </location>
</feature>
<evidence type="ECO:0000313" key="2">
    <source>
        <dbReference type="EMBL" id="MPM17972.1"/>
    </source>
</evidence>